<dbReference type="AlphaFoldDB" id="A0A6G8QA57"/>
<keyword evidence="4" id="KW-0378">Hydrolase</keyword>
<dbReference type="EMBL" id="CP045119">
    <property type="protein sequence ID" value="QIN83308.1"/>
    <property type="molecule type" value="Genomic_DNA"/>
</dbReference>
<protein>
    <submittedName>
        <fullName evidence="4">Alpha/beta fold hydrolase</fullName>
    </submittedName>
</protein>
<dbReference type="Pfam" id="PF00561">
    <property type="entry name" value="Abhydrolase_1"/>
    <property type="match status" value="1"/>
</dbReference>
<dbReference type="InterPro" id="IPR000073">
    <property type="entry name" value="AB_hydrolase_1"/>
</dbReference>
<dbReference type="SUPFAM" id="SSF53474">
    <property type="entry name" value="alpha/beta-Hydrolases"/>
    <property type="match status" value="1"/>
</dbReference>
<feature type="domain" description="AB hydrolase-1" evidence="2">
    <location>
        <begin position="286"/>
        <end position="523"/>
    </location>
</feature>
<dbReference type="GO" id="GO:0016787">
    <property type="term" value="F:hydrolase activity"/>
    <property type="evidence" value="ECO:0007669"/>
    <property type="project" value="UniProtKB-KW"/>
</dbReference>
<evidence type="ECO:0000259" key="2">
    <source>
        <dbReference type="Pfam" id="PF00561"/>
    </source>
</evidence>
<dbReference type="Gene3D" id="3.40.50.1820">
    <property type="entry name" value="alpha/beta hydrolase"/>
    <property type="match status" value="1"/>
</dbReference>
<accession>A0A6G8QA57</accession>
<organism evidence="4 5">
    <name type="scientific">Rubrobacter tropicus</name>
    <dbReference type="NCBI Taxonomy" id="2653851"/>
    <lineage>
        <taxon>Bacteria</taxon>
        <taxon>Bacillati</taxon>
        <taxon>Actinomycetota</taxon>
        <taxon>Rubrobacteria</taxon>
        <taxon>Rubrobacterales</taxon>
        <taxon>Rubrobacteraceae</taxon>
        <taxon>Rubrobacter</taxon>
    </lineage>
</organism>
<dbReference type="KEGG" id="rub:GBA63_12175"/>
<proteinExistence type="predicted"/>
<dbReference type="PANTHER" id="PTHR43194">
    <property type="entry name" value="HYDROLASE ALPHA/BETA FOLD FAMILY"/>
    <property type="match status" value="1"/>
</dbReference>
<reference evidence="4 5" key="1">
    <citation type="submission" date="2019-10" db="EMBL/GenBank/DDBJ databases">
        <title>Rubrobacter sp nov SCSIO 52090 isolated from a deep-sea sediment in the South China Sea.</title>
        <authorList>
            <person name="Chen R.W."/>
        </authorList>
    </citation>
    <scope>NUCLEOTIDE SEQUENCE [LARGE SCALE GENOMIC DNA]</scope>
    <source>
        <strain evidence="4 5">SCSIO 52909</strain>
    </source>
</reference>
<dbReference type="PANTHER" id="PTHR43194:SF5">
    <property type="entry name" value="PIMELOYL-[ACYL-CARRIER PROTEIN] METHYL ESTER ESTERASE"/>
    <property type="match status" value="1"/>
</dbReference>
<dbReference type="Proteomes" id="UP000501452">
    <property type="component" value="Chromosome"/>
</dbReference>
<evidence type="ECO:0000259" key="3">
    <source>
        <dbReference type="Pfam" id="PF09348"/>
    </source>
</evidence>
<feature type="region of interest" description="Disordered" evidence="1">
    <location>
        <begin position="1"/>
        <end position="22"/>
    </location>
</feature>
<gene>
    <name evidence="4" type="ORF">GBA63_12175</name>
</gene>
<feature type="domain" description="DUF1990" evidence="3">
    <location>
        <begin position="97"/>
        <end position="187"/>
    </location>
</feature>
<dbReference type="InterPro" id="IPR029058">
    <property type="entry name" value="AB_hydrolase_fold"/>
</dbReference>
<dbReference type="InterPro" id="IPR050228">
    <property type="entry name" value="Carboxylesterase_BioH"/>
</dbReference>
<evidence type="ECO:0000256" key="1">
    <source>
        <dbReference type="SAM" id="MobiDB-lite"/>
    </source>
</evidence>
<keyword evidence="5" id="KW-1185">Reference proteome</keyword>
<dbReference type="InterPro" id="IPR018960">
    <property type="entry name" value="DUF1990"/>
</dbReference>
<evidence type="ECO:0000313" key="4">
    <source>
        <dbReference type="EMBL" id="QIN83308.1"/>
    </source>
</evidence>
<evidence type="ECO:0000313" key="5">
    <source>
        <dbReference type="Proteomes" id="UP000501452"/>
    </source>
</evidence>
<name>A0A6G8QA57_9ACTN</name>
<sequence>MAGETPRDPEREGRKPGSEPRDAAYWARRVERLEVPGVPEGAINLNVSSRREVGALQGFGQLWQKTYRVELAGADATPAEVVRVWKERFPKFQPPQSRFYPSLAGVAPGEVLLINASMRGVPVYTGVRVIYADEESFTVMTPEGHPESGWNTFSAYRDDDGRIVAQVRSLARANDPTYELGFRIAGSTEQERIWTHVLKSLAAHFGANEPVTLEKVLVDPKVQWSQAKNVRHNAGLRSILYAMAAPFRRSPEQYSTEARNGKIGGVREVELSAGTVEYEDTSGDGPILVLLHGLAQNGSLWRNVVADLREDHRCIVPTLPLGGHRRPMRPDADLSMRGLSRLVAEFLERLDLRDVTLVENDWGGAHLLVTERGGERVARLVLTSCEAFDNYPPGLPGRAVWLAAKVPGGLNAMVQPLRLRPLRRLPFAFGWMSKRPVPDEVMDDWLRPALTRSEVRRDLRKYLRAVDKRDTLEAAEQLRSFDRPALVVWAKEDRVMPPDHGRRLAGLLPQGRLVEIPDSYTLIPEDQPKELARLIRGFVRDAQ</sequence>
<dbReference type="Pfam" id="PF09348">
    <property type="entry name" value="DUF1990"/>
    <property type="match status" value="1"/>
</dbReference>